<dbReference type="AlphaFoldDB" id="A0A835H990"/>
<accession>A0A835H990</accession>
<protein>
    <submittedName>
        <fullName evidence="1">Uncharacterized protein</fullName>
    </submittedName>
</protein>
<organism evidence="1 2">
    <name type="scientific">Coptis chinensis</name>
    <dbReference type="NCBI Taxonomy" id="261450"/>
    <lineage>
        <taxon>Eukaryota</taxon>
        <taxon>Viridiplantae</taxon>
        <taxon>Streptophyta</taxon>
        <taxon>Embryophyta</taxon>
        <taxon>Tracheophyta</taxon>
        <taxon>Spermatophyta</taxon>
        <taxon>Magnoliopsida</taxon>
        <taxon>Ranunculales</taxon>
        <taxon>Ranunculaceae</taxon>
        <taxon>Coptidoideae</taxon>
        <taxon>Coptis</taxon>
    </lineage>
</organism>
<gene>
    <name evidence="1" type="ORF">IFM89_036515</name>
</gene>
<proteinExistence type="predicted"/>
<dbReference type="Proteomes" id="UP000631114">
    <property type="component" value="Unassembled WGS sequence"/>
</dbReference>
<sequence>SGVVVYEYELKIGWGKSVSLLRQALPAPPARQMSIKSKEGATSPPVTSVTNQGSELIGILNSYVCC</sequence>
<dbReference type="EMBL" id="JADFTS010000008">
    <property type="protein sequence ID" value="KAF9595056.1"/>
    <property type="molecule type" value="Genomic_DNA"/>
</dbReference>
<feature type="non-terminal residue" evidence="1">
    <location>
        <position position="1"/>
    </location>
</feature>
<keyword evidence="2" id="KW-1185">Reference proteome</keyword>
<name>A0A835H990_9MAGN</name>
<reference evidence="1 2" key="1">
    <citation type="submission" date="2020-10" db="EMBL/GenBank/DDBJ databases">
        <title>The Coptis chinensis genome and diversification of protoberbering-type alkaloids.</title>
        <authorList>
            <person name="Wang B."/>
            <person name="Shu S."/>
            <person name="Song C."/>
            <person name="Liu Y."/>
        </authorList>
    </citation>
    <scope>NUCLEOTIDE SEQUENCE [LARGE SCALE GENOMIC DNA]</scope>
    <source>
        <strain evidence="1">HL-2020</strain>
        <tissue evidence="1">Leaf</tissue>
    </source>
</reference>
<evidence type="ECO:0000313" key="1">
    <source>
        <dbReference type="EMBL" id="KAF9595056.1"/>
    </source>
</evidence>
<dbReference type="OrthoDB" id="775228at2759"/>
<evidence type="ECO:0000313" key="2">
    <source>
        <dbReference type="Proteomes" id="UP000631114"/>
    </source>
</evidence>
<comment type="caution">
    <text evidence="1">The sequence shown here is derived from an EMBL/GenBank/DDBJ whole genome shotgun (WGS) entry which is preliminary data.</text>
</comment>